<dbReference type="Proteomes" id="UP000504611">
    <property type="component" value="Unplaced"/>
</dbReference>
<dbReference type="AlphaFoldDB" id="A0A6I9PP18"/>
<sequence>MMSLTNHFKRYENYSNVMMSIKKDISSLSLQLLQKDSSETKAQDTNVEKTKEAAKIPNKKTPAAKLSAKPPKAKVVKPKKEVIKPGKPAKPDPTAKAKVVGHQPGVVRGITYYKAAKSDDDEHRGDRGHRQPATGLRATTDDSRHTSHDANARASSGAGDRRTPDDIQASVCPVRRRRPLLGGERTCSLWHLKFSQTYDH</sequence>
<feature type="compositionally biased region" description="Low complexity" evidence="1">
    <location>
        <begin position="59"/>
        <end position="70"/>
    </location>
</feature>
<evidence type="ECO:0000313" key="3">
    <source>
        <dbReference type="RefSeq" id="XP_010792749.1"/>
    </source>
</evidence>
<feature type="region of interest" description="Disordered" evidence="1">
    <location>
        <begin position="116"/>
        <end position="171"/>
    </location>
</feature>
<reference evidence="3" key="1">
    <citation type="submission" date="2025-08" db="UniProtKB">
        <authorList>
            <consortium name="RefSeq"/>
        </authorList>
    </citation>
    <scope>IDENTIFICATION</scope>
    <source>
        <tissue evidence="3">Muscle</tissue>
    </source>
</reference>
<evidence type="ECO:0000313" key="2">
    <source>
        <dbReference type="Proteomes" id="UP000504611"/>
    </source>
</evidence>
<dbReference type="KEGG" id="ncc:104965494"/>
<feature type="compositionally biased region" description="Basic and acidic residues" evidence="1">
    <location>
        <begin position="36"/>
        <end position="54"/>
    </location>
</feature>
<dbReference type="GeneID" id="104965494"/>
<name>A0A6I9PP18_9TELE</name>
<accession>A0A6I9PP18</accession>
<dbReference type="RefSeq" id="XP_010792749.1">
    <property type="nucleotide sequence ID" value="XM_010794447.1"/>
</dbReference>
<evidence type="ECO:0000256" key="1">
    <source>
        <dbReference type="SAM" id="MobiDB-lite"/>
    </source>
</evidence>
<feature type="compositionally biased region" description="Basic and acidic residues" evidence="1">
    <location>
        <begin position="78"/>
        <end position="95"/>
    </location>
</feature>
<protein>
    <submittedName>
        <fullName evidence="3">Olfactomedin-like protein 2A</fullName>
    </submittedName>
</protein>
<proteinExistence type="predicted"/>
<keyword evidence="2" id="KW-1185">Reference proteome</keyword>
<organism evidence="2 3">
    <name type="scientific">Notothenia coriiceps</name>
    <name type="common">black rockcod</name>
    <dbReference type="NCBI Taxonomy" id="8208"/>
    <lineage>
        <taxon>Eukaryota</taxon>
        <taxon>Metazoa</taxon>
        <taxon>Chordata</taxon>
        <taxon>Craniata</taxon>
        <taxon>Vertebrata</taxon>
        <taxon>Euteleostomi</taxon>
        <taxon>Actinopterygii</taxon>
        <taxon>Neopterygii</taxon>
        <taxon>Teleostei</taxon>
        <taxon>Neoteleostei</taxon>
        <taxon>Acanthomorphata</taxon>
        <taxon>Eupercaria</taxon>
        <taxon>Perciformes</taxon>
        <taxon>Notothenioidei</taxon>
        <taxon>Nototheniidae</taxon>
        <taxon>Notothenia</taxon>
    </lineage>
</organism>
<feature type="region of interest" description="Disordered" evidence="1">
    <location>
        <begin position="36"/>
        <end position="103"/>
    </location>
</feature>
<feature type="compositionally biased region" description="Basic and acidic residues" evidence="1">
    <location>
        <begin position="116"/>
        <end position="129"/>
    </location>
</feature>
<feature type="compositionally biased region" description="Basic and acidic residues" evidence="1">
    <location>
        <begin position="139"/>
        <end position="151"/>
    </location>
</feature>
<gene>
    <name evidence="3" type="primary">LOC104965494</name>
</gene>